<dbReference type="OrthoDB" id="9782629at2"/>
<dbReference type="HOGENOM" id="CLU_070764_4_1_3"/>
<dbReference type="Proteomes" id="UP000008206">
    <property type="component" value="Chromosome"/>
</dbReference>
<dbReference type="EMBL" id="CP002198">
    <property type="protein sequence ID" value="ADN14785.1"/>
    <property type="molecule type" value="Genomic_DNA"/>
</dbReference>
<comment type="similarity">
    <text evidence="2">Belongs to the nitroreductase family.</text>
</comment>
<dbReference type="InterPro" id="IPR033878">
    <property type="entry name" value="NfsB-like"/>
</dbReference>
<accession>E0U6M6</accession>
<evidence type="ECO:0000256" key="3">
    <source>
        <dbReference type="ARBA" id="ARBA00022630"/>
    </source>
</evidence>
<evidence type="ECO:0000256" key="2">
    <source>
        <dbReference type="ARBA" id="ARBA00007118"/>
    </source>
</evidence>
<evidence type="ECO:0000256" key="6">
    <source>
        <dbReference type="ARBA" id="ARBA00023002"/>
    </source>
</evidence>
<evidence type="ECO:0000313" key="8">
    <source>
        <dbReference type="EMBL" id="ADN14785.1"/>
    </source>
</evidence>
<dbReference type="Gene3D" id="3.40.109.10">
    <property type="entry name" value="NADH Oxidase"/>
    <property type="match status" value="1"/>
</dbReference>
<evidence type="ECO:0000256" key="4">
    <source>
        <dbReference type="ARBA" id="ARBA00022643"/>
    </source>
</evidence>
<proteinExistence type="inferred from homology"/>
<name>E0U6M6_GLOV7</name>
<dbReference type="PANTHER" id="PTHR43673">
    <property type="entry name" value="NAD(P)H NITROREDUCTASE YDGI-RELATED"/>
    <property type="match status" value="1"/>
</dbReference>
<keyword evidence="3" id="KW-0285">Flavoprotein</keyword>
<keyword evidence="9" id="KW-1185">Reference proteome</keyword>
<dbReference type="eggNOG" id="COG0778">
    <property type="taxonomic scope" value="Bacteria"/>
</dbReference>
<comment type="cofactor">
    <cofactor evidence="1">
        <name>FMN</name>
        <dbReference type="ChEBI" id="CHEBI:58210"/>
    </cofactor>
</comment>
<sequence length="218" mass="24874">MNSSVLSTPQLLEQLQWRYATKKFDSTKKIPAEIWNVLEQSLVLSPSSFGLQPWKFFVVTNPETRQQLLEHSWGQKQVVEASHLVVLTIKKDINDDDVDRYIKRMAQVREQSVESLEGFSNVVKNFLKQPPYPLNLNEWSTRQVYIALGQFMTSAAVLGIDTCPMEGFNPPKYDEILGLTPLGYASVVVCPAGYRASDDKYAVLPKVRYPIEEVIQYL</sequence>
<keyword evidence="6" id="KW-0560">Oxidoreductase</keyword>
<evidence type="ECO:0000313" key="9">
    <source>
        <dbReference type="Proteomes" id="UP000008206"/>
    </source>
</evidence>
<keyword evidence="5" id="KW-0521">NADP</keyword>
<gene>
    <name evidence="8" type="ordered locus">Cyan7822_2825</name>
</gene>
<dbReference type="KEGG" id="cyj:Cyan7822_2825"/>
<dbReference type="InterPro" id="IPR000415">
    <property type="entry name" value="Nitroreductase-like"/>
</dbReference>
<keyword evidence="4" id="KW-0288">FMN</keyword>
<dbReference type="SUPFAM" id="SSF55469">
    <property type="entry name" value="FMN-dependent nitroreductase-like"/>
    <property type="match status" value="1"/>
</dbReference>
<protein>
    <submittedName>
        <fullName evidence="8">Nitroreductase</fullName>
    </submittedName>
</protein>
<dbReference type="PANTHER" id="PTHR43673:SF2">
    <property type="entry name" value="NITROREDUCTASE"/>
    <property type="match status" value="1"/>
</dbReference>
<organism evidence="8 9">
    <name type="scientific">Gloeothece verrucosa (strain PCC 7822)</name>
    <name type="common">Cyanothece sp. (strain PCC 7822)</name>
    <dbReference type="NCBI Taxonomy" id="497965"/>
    <lineage>
        <taxon>Bacteria</taxon>
        <taxon>Bacillati</taxon>
        <taxon>Cyanobacteriota</taxon>
        <taxon>Cyanophyceae</taxon>
        <taxon>Oscillatoriophycideae</taxon>
        <taxon>Chroococcales</taxon>
        <taxon>Aphanothecaceae</taxon>
        <taxon>Gloeothece</taxon>
        <taxon>Gloeothece verrucosa</taxon>
    </lineage>
</organism>
<dbReference type="Pfam" id="PF00881">
    <property type="entry name" value="Nitroreductase"/>
    <property type="match status" value="1"/>
</dbReference>
<evidence type="ECO:0000256" key="1">
    <source>
        <dbReference type="ARBA" id="ARBA00001917"/>
    </source>
</evidence>
<evidence type="ECO:0000256" key="5">
    <source>
        <dbReference type="ARBA" id="ARBA00022857"/>
    </source>
</evidence>
<evidence type="ECO:0000259" key="7">
    <source>
        <dbReference type="Pfam" id="PF00881"/>
    </source>
</evidence>
<dbReference type="AlphaFoldDB" id="E0U6M6"/>
<reference evidence="9" key="1">
    <citation type="journal article" date="2011" name="MBio">
        <title>Novel metabolic attributes of the genus Cyanothece, comprising a group of unicellular nitrogen-fixing Cyanobacteria.</title>
        <authorList>
            <person name="Bandyopadhyay A."/>
            <person name="Elvitigala T."/>
            <person name="Welsh E."/>
            <person name="Stockel J."/>
            <person name="Liberton M."/>
            <person name="Min H."/>
            <person name="Sherman L.A."/>
            <person name="Pakrasi H.B."/>
        </authorList>
    </citation>
    <scope>NUCLEOTIDE SEQUENCE [LARGE SCALE GENOMIC DNA]</scope>
    <source>
        <strain evidence="9">PCC 7822</strain>
    </source>
</reference>
<feature type="domain" description="Nitroreductase" evidence="7">
    <location>
        <begin position="16"/>
        <end position="194"/>
    </location>
</feature>
<dbReference type="GO" id="GO:0016491">
    <property type="term" value="F:oxidoreductase activity"/>
    <property type="evidence" value="ECO:0007669"/>
    <property type="project" value="UniProtKB-KW"/>
</dbReference>
<dbReference type="CDD" id="cd02149">
    <property type="entry name" value="NfsB-like"/>
    <property type="match status" value="1"/>
</dbReference>
<dbReference type="InterPro" id="IPR029479">
    <property type="entry name" value="Nitroreductase"/>
</dbReference>
<dbReference type="STRING" id="497965.Cyan7822_2825"/>
<dbReference type="RefSeq" id="WP_013322890.1">
    <property type="nucleotide sequence ID" value="NC_014501.1"/>
</dbReference>